<name>A0A2K8UC32_9GAMM</name>
<keyword evidence="2" id="KW-0732">Signal</keyword>
<reference evidence="3 4" key="1">
    <citation type="submission" date="2017-03" db="EMBL/GenBank/DDBJ databases">
        <title>Complete genome sequence of Candidatus 'Thiodictyon syntrophicum' sp. nov. strain Cad16T, a photolithoautotroph purple sulfur bacterium isolated from an alpine meromictic lake.</title>
        <authorList>
            <person name="Luedin S.M."/>
            <person name="Pothier J.F."/>
            <person name="Danza F."/>
            <person name="Storelli N."/>
            <person name="Wittwer M."/>
            <person name="Tonolla M."/>
        </authorList>
    </citation>
    <scope>NUCLEOTIDE SEQUENCE [LARGE SCALE GENOMIC DNA]</scope>
    <source>
        <strain evidence="3 4">Cad16T</strain>
    </source>
</reference>
<sequence length="150" mass="16642">MDSAPRQAKNVGLAAVSLLCGLVCALWPPAAAVQELIVNQDSAHRQVTQNEARLYFTLRLQRWPDGQPVQIFVLPDEDPLHVAFTKNLLGLFPYQLRGVWDRQVFSGTGQAPTRVADESEMIRRVATTPGSMGYAHSAPQDPRVRTLEVH</sequence>
<accession>A0A2K8UC32</accession>
<dbReference type="AlphaFoldDB" id="A0A2K8UC32"/>
<evidence type="ECO:0000256" key="1">
    <source>
        <dbReference type="SAM" id="MobiDB-lite"/>
    </source>
</evidence>
<dbReference type="SUPFAM" id="SSF53850">
    <property type="entry name" value="Periplasmic binding protein-like II"/>
    <property type="match status" value="1"/>
</dbReference>
<feature type="chain" id="PRO_5014914229" description="PBP domain-containing protein" evidence="2">
    <location>
        <begin position="26"/>
        <end position="150"/>
    </location>
</feature>
<organism evidence="3 4">
    <name type="scientific">Candidatus Thiodictyon syntrophicum</name>
    <dbReference type="NCBI Taxonomy" id="1166950"/>
    <lineage>
        <taxon>Bacteria</taxon>
        <taxon>Pseudomonadati</taxon>
        <taxon>Pseudomonadota</taxon>
        <taxon>Gammaproteobacteria</taxon>
        <taxon>Chromatiales</taxon>
        <taxon>Chromatiaceae</taxon>
        <taxon>Thiodictyon</taxon>
    </lineage>
</organism>
<feature type="region of interest" description="Disordered" evidence="1">
    <location>
        <begin position="127"/>
        <end position="150"/>
    </location>
</feature>
<protein>
    <recommendedName>
        <fullName evidence="5">PBP domain-containing protein</fullName>
    </recommendedName>
</protein>
<dbReference type="KEGG" id="tsy:THSYN_20695"/>
<evidence type="ECO:0000256" key="2">
    <source>
        <dbReference type="SAM" id="SignalP"/>
    </source>
</evidence>
<dbReference type="Gene3D" id="3.40.190.10">
    <property type="entry name" value="Periplasmic binding protein-like II"/>
    <property type="match status" value="1"/>
</dbReference>
<proteinExistence type="predicted"/>
<dbReference type="Proteomes" id="UP000232638">
    <property type="component" value="Chromosome"/>
</dbReference>
<evidence type="ECO:0000313" key="3">
    <source>
        <dbReference type="EMBL" id="AUB83126.1"/>
    </source>
</evidence>
<keyword evidence="4" id="KW-1185">Reference proteome</keyword>
<gene>
    <name evidence="3" type="ORF">THSYN_20695</name>
</gene>
<evidence type="ECO:0008006" key="5">
    <source>
        <dbReference type="Google" id="ProtNLM"/>
    </source>
</evidence>
<feature type="signal peptide" evidence="2">
    <location>
        <begin position="1"/>
        <end position="25"/>
    </location>
</feature>
<evidence type="ECO:0000313" key="4">
    <source>
        <dbReference type="Proteomes" id="UP000232638"/>
    </source>
</evidence>
<dbReference type="EMBL" id="CP020370">
    <property type="protein sequence ID" value="AUB83126.1"/>
    <property type="molecule type" value="Genomic_DNA"/>
</dbReference>